<dbReference type="NCBIfam" id="NF004012">
    <property type="entry name" value="PRK05477.1-2"/>
    <property type="match status" value="1"/>
</dbReference>
<dbReference type="HAMAP" id="MF_00121">
    <property type="entry name" value="GatB"/>
    <property type="match status" value="1"/>
</dbReference>
<dbReference type="SUPFAM" id="SSF55931">
    <property type="entry name" value="Glutamine synthetase/guanido kinase"/>
    <property type="match status" value="1"/>
</dbReference>
<dbReference type="RefSeq" id="WP_338252893.1">
    <property type="nucleotide sequence ID" value="NZ_BSRI01000002.1"/>
</dbReference>
<keyword evidence="3 10" id="KW-0436">Ligase</keyword>
<accession>A0ABQ6FU03</accession>
<keyword evidence="13" id="KW-1185">Reference proteome</keyword>
<dbReference type="Pfam" id="PF02637">
    <property type="entry name" value="GatB_Yqey"/>
    <property type="match status" value="1"/>
</dbReference>
<dbReference type="InterPro" id="IPR003789">
    <property type="entry name" value="Asn/Gln_tRNA_amidoTrase-B-like"/>
</dbReference>
<name>A0ABQ6FU03_9CHLR</name>
<evidence type="ECO:0000256" key="1">
    <source>
        <dbReference type="ARBA" id="ARBA00005306"/>
    </source>
</evidence>
<dbReference type="PROSITE" id="PS01234">
    <property type="entry name" value="GATB"/>
    <property type="match status" value="1"/>
</dbReference>
<comment type="catalytic activity">
    <reaction evidence="9 10">
        <text>L-glutamyl-tRNA(Gln) + L-glutamine + ATP + H2O = L-glutaminyl-tRNA(Gln) + L-glutamate + ADP + phosphate + H(+)</text>
        <dbReference type="Rhea" id="RHEA:17521"/>
        <dbReference type="Rhea" id="RHEA-COMP:9681"/>
        <dbReference type="Rhea" id="RHEA-COMP:9684"/>
        <dbReference type="ChEBI" id="CHEBI:15377"/>
        <dbReference type="ChEBI" id="CHEBI:15378"/>
        <dbReference type="ChEBI" id="CHEBI:29985"/>
        <dbReference type="ChEBI" id="CHEBI:30616"/>
        <dbReference type="ChEBI" id="CHEBI:43474"/>
        <dbReference type="ChEBI" id="CHEBI:58359"/>
        <dbReference type="ChEBI" id="CHEBI:78520"/>
        <dbReference type="ChEBI" id="CHEBI:78521"/>
        <dbReference type="ChEBI" id="CHEBI:456216"/>
    </reaction>
</comment>
<dbReference type="SMART" id="SM00845">
    <property type="entry name" value="GatB_Yqey"/>
    <property type="match status" value="1"/>
</dbReference>
<reference evidence="12 13" key="1">
    <citation type="submission" date="2023-02" db="EMBL/GenBank/DDBJ databases">
        <title>Dictyobacter halimunensis sp. nov., a new member of the class Ktedonobacteria from forest soil in a geothermal area.</title>
        <authorList>
            <person name="Rachmania M.K."/>
            <person name="Ningsih F."/>
            <person name="Sakai Y."/>
            <person name="Yabe S."/>
            <person name="Yokota A."/>
            <person name="Sjamsuridzal W."/>
        </authorList>
    </citation>
    <scope>NUCLEOTIDE SEQUENCE [LARGE SCALE GENOMIC DNA]</scope>
    <source>
        <strain evidence="12 13">S3.2.2.5</strain>
    </source>
</reference>
<evidence type="ECO:0000256" key="5">
    <source>
        <dbReference type="ARBA" id="ARBA00022840"/>
    </source>
</evidence>
<proteinExistence type="inferred from homology"/>
<comment type="caution">
    <text evidence="12">The sequence shown here is derived from an EMBL/GenBank/DDBJ whole genome shotgun (WGS) entry which is preliminary data.</text>
</comment>
<dbReference type="InterPro" id="IPR023168">
    <property type="entry name" value="GatB_Yqey_C_2"/>
</dbReference>
<dbReference type="InterPro" id="IPR042114">
    <property type="entry name" value="GatB_C_1"/>
</dbReference>
<dbReference type="EMBL" id="BSRI01000002">
    <property type="protein sequence ID" value="GLV57059.1"/>
    <property type="molecule type" value="Genomic_DNA"/>
</dbReference>
<dbReference type="EC" id="6.3.5.-" evidence="10"/>
<evidence type="ECO:0000256" key="2">
    <source>
        <dbReference type="ARBA" id="ARBA00011123"/>
    </source>
</evidence>
<evidence type="ECO:0000256" key="4">
    <source>
        <dbReference type="ARBA" id="ARBA00022741"/>
    </source>
</evidence>
<comment type="function">
    <text evidence="7 10">Allows the formation of correctly charged Asn-tRNA(Asn) or Gln-tRNA(Gln) through the transamidation of misacylated Asp-tRNA(Asn) or Glu-tRNA(Gln) in organisms which lack either or both of asparaginyl-tRNA or glutaminyl-tRNA synthetases. The reaction takes place in the presence of glutamine and ATP through an activated phospho-Asp-tRNA(Asn) or phospho-Glu-tRNA(Gln).</text>
</comment>
<dbReference type="PANTHER" id="PTHR11659">
    <property type="entry name" value="GLUTAMYL-TRNA GLN AMIDOTRANSFERASE SUBUNIT B MITOCHONDRIAL AND PROKARYOTIC PET112-RELATED"/>
    <property type="match status" value="1"/>
</dbReference>
<sequence>MTTTAYTPIDTDFEVVIGLEVHSQLLTKSKMFCSCSTNYANAAPNTHVCPVCMGMPGVLPVINQKAVQYTIMTALALNCSIPEYSKFDRKSYHYPDLMKGYQISQYDIPLSSNGYLTIEHNGQERRIGITRVHLEEDTARSLHRPGYTLIDVNRAGTPLMEIVSEPDMRSPEEARLYMQKLREILIYIGVSSGRMEEGSLRCDANVSVRPRGEQKLGVKTEIKNMNSFRSVERALEYEARRQIEVIRNGGTIRQETRGWIETKGITVTQRVKEKADDYRYFPEPDLPPLIISRSVVEEIRGQLSELPDERRARYVKEYGISEQDANVLTEDKALGDYFEQVVSASPAKNRQARAKVASNWVLSEVVRLLKANSISVQDTRLTPAAVANLLDLLDQERITGKQAKDILDEAFASGEMPEAIVERKGIKPPISDLGTLERIIDEVIAKNPKPVADYRNGKVNAIQSLIGQVMKQTRGQAKIDVVRPLLQKKLEEPQG</sequence>
<dbReference type="InterPro" id="IPR014746">
    <property type="entry name" value="Gln_synth/guanido_kin_cat_dom"/>
</dbReference>
<feature type="domain" description="Asn/Gln amidotransferase" evidence="11">
    <location>
        <begin position="336"/>
        <end position="490"/>
    </location>
</feature>
<dbReference type="Proteomes" id="UP001344906">
    <property type="component" value="Unassembled WGS sequence"/>
</dbReference>
<dbReference type="Gene3D" id="1.10.150.380">
    <property type="entry name" value="GatB domain, N-terminal subdomain"/>
    <property type="match status" value="1"/>
</dbReference>
<dbReference type="InterPro" id="IPR018027">
    <property type="entry name" value="Asn/Gln_amidotransferase"/>
</dbReference>
<dbReference type="NCBIfam" id="NF004014">
    <property type="entry name" value="PRK05477.1-4"/>
    <property type="match status" value="1"/>
</dbReference>
<gene>
    <name evidence="10 12" type="primary">gatB</name>
    <name evidence="12" type="ORF">KDH_38970</name>
</gene>
<dbReference type="InterPro" id="IPR004413">
    <property type="entry name" value="GatB"/>
</dbReference>
<evidence type="ECO:0000256" key="10">
    <source>
        <dbReference type="HAMAP-Rule" id="MF_00121"/>
    </source>
</evidence>
<comment type="subunit">
    <text evidence="2 10">Heterotrimer of A, B and C subunits.</text>
</comment>
<comment type="catalytic activity">
    <reaction evidence="8 10">
        <text>L-aspartyl-tRNA(Asn) + L-glutamine + ATP + H2O = L-asparaginyl-tRNA(Asn) + L-glutamate + ADP + phosphate + 2 H(+)</text>
        <dbReference type="Rhea" id="RHEA:14513"/>
        <dbReference type="Rhea" id="RHEA-COMP:9674"/>
        <dbReference type="Rhea" id="RHEA-COMP:9677"/>
        <dbReference type="ChEBI" id="CHEBI:15377"/>
        <dbReference type="ChEBI" id="CHEBI:15378"/>
        <dbReference type="ChEBI" id="CHEBI:29985"/>
        <dbReference type="ChEBI" id="CHEBI:30616"/>
        <dbReference type="ChEBI" id="CHEBI:43474"/>
        <dbReference type="ChEBI" id="CHEBI:58359"/>
        <dbReference type="ChEBI" id="CHEBI:78515"/>
        <dbReference type="ChEBI" id="CHEBI:78516"/>
        <dbReference type="ChEBI" id="CHEBI:456216"/>
    </reaction>
</comment>
<keyword evidence="6 10" id="KW-0648">Protein biosynthesis</keyword>
<evidence type="ECO:0000256" key="7">
    <source>
        <dbReference type="ARBA" id="ARBA00024799"/>
    </source>
</evidence>
<evidence type="ECO:0000256" key="8">
    <source>
        <dbReference type="ARBA" id="ARBA00047380"/>
    </source>
</evidence>
<dbReference type="SUPFAM" id="SSF89095">
    <property type="entry name" value="GatB/YqeY motif"/>
    <property type="match status" value="1"/>
</dbReference>
<dbReference type="InterPro" id="IPR006075">
    <property type="entry name" value="Asn/Gln-tRNA_Trfase_suB/E_cat"/>
</dbReference>
<evidence type="ECO:0000313" key="13">
    <source>
        <dbReference type="Proteomes" id="UP001344906"/>
    </source>
</evidence>
<evidence type="ECO:0000313" key="12">
    <source>
        <dbReference type="EMBL" id="GLV57059.1"/>
    </source>
</evidence>
<evidence type="ECO:0000259" key="11">
    <source>
        <dbReference type="SMART" id="SM00845"/>
    </source>
</evidence>
<dbReference type="InterPro" id="IPR017958">
    <property type="entry name" value="Gln-tRNA_amidoTrfase_suB_CS"/>
</dbReference>
<evidence type="ECO:0000256" key="3">
    <source>
        <dbReference type="ARBA" id="ARBA00022598"/>
    </source>
</evidence>
<comment type="similarity">
    <text evidence="1 10">Belongs to the GatB/GatE family. GatB subfamily.</text>
</comment>
<dbReference type="Gene3D" id="1.10.10.410">
    <property type="match status" value="1"/>
</dbReference>
<dbReference type="InterPro" id="IPR017959">
    <property type="entry name" value="Asn/Gln-tRNA_amidoTrfase_suB/E"/>
</dbReference>
<keyword evidence="5 10" id="KW-0067">ATP-binding</keyword>
<evidence type="ECO:0000256" key="9">
    <source>
        <dbReference type="ARBA" id="ARBA00047913"/>
    </source>
</evidence>
<organism evidence="12 13">
    <name type="scientific">Dictyobacter halimunensis</name>
    <dbReference type="NCBI Taxonomy" id="3026934"/>
    <lineage>
        <taxon>Bacteria</taxon>
        <taxon>Bacillati</taxon>
        <taxon>Chloroflexota</taxon>
        <taxon>Ktedonobacteria</taxon>
        <taxon>Ktedonobacterales</taxon>
        <taxon>Dictyobacteraceae</taxon>
        <taxon>Dictyobacter</taxon>
    </lineage>
</organism>
<dbReference type="Pfam" id="PF02934">
    <property type="entry name" value="GatB_N"/>
    <property type="match status" value="1"/>
</dbReference>
<keyword evidence="4 10" id="KW-0547">Nucleotide-binding</keyword>
<protein>
    <recommendedName>
        <fullName evidence="10">Aspartyl/glutamyl-tRNA(Asn/Gln) amidotransferase subunit B</fullName>
        <shortName evidence="10">Asp/Glu-ADT subunit B</shortName>
        <ecNumber evidence="10">6.3.5.-</ecNumber>
    </recommendedName>
</protein>
<dbReference type="NCBIfam" id="TIGR00133">
    <property type="entry name" value="gatB"/>
    <property type="match status" value="1"/>
</dbReference>
<dbReference type="PANTHER" id="PTHR11659:SF0">
    <property type="entry name" value="GLUTAMYL-TRNA(GLN) AMIDOTRANSFERASE SUBUNIT B, MITOCHONDRIAL"/>
    <property type="match status" value="1"/>
</dbReference>
<evidence type="ECO:0000256" key="6">
    <source>
        <dbReference type="ARBA" id="ARBA00022917"/>
    </source>
</evidence>